<keyword evidence="1" id="KW-0560">Oxidoreductase</keyword>
<proteinExistence type="predicted"/>
<feature type="domain" description="Luciferase-like" evidence="2">
    <location>
        <begin position="11"/>
        <end position="275"/>
    </location>
</feature>
<name>A0A382MYZ3_9ZZZZ</name>
<accession>A0A382MYZ3</accession>
<dbReference type="InterPro" id="IPR050564">
    <property type="entry name" value="F420-G6PD/mer"/>
</dbReference>
<dbReference type="SUPFAM" id="SSF51679">
    <property type="entry name" value="Bacterial luciferase-like"/>
    <property type="match status" value="1"/>
</dbReference>
<protein>
    <recommendedName>
        <fullName evidence="2">Luciferase-like domain-containing protein</fullName>
    </recommendedName>
</protein>
<dbReference type="CDD" id="cd01097">
    <property type="entry name" value="Tetrahydromethanopterin_reductase"/>
    <property type="match status" value="1"/>
</dbReference>
<dbReference type="AlphaFoldDB" id="A0A382MYZ3"/>
<organism evidence="3">
    <name type="scientific">marine metagenome</name>
    <dbReference type="NCBI Taxonomy" id="408172"/>
    <lineage>
        <taxon>unclassified sequences</taxon>
        <taxon>metagenomes</taxon>
        <taxon>ecological metagenomes</taxon>
    </lineage>
</organism>
<dbReference type="InterPro" id="IPR036661">
    <property type="entry name" value="Luciferase-like_sf"/>
</dbReference>
<dbReference type="GO" id="GO:0016705">
    <property type="term" value="F:oxidoreductase activity, acting on paired donors, with incorporation or reduction of molecular oxygen"/>
    <property type="evidence" value="ECO:0007669"/>
    <property type="project" value="InterPro"/>
</dbReference>
<feature type="non-terminal residue" evidence="3">
    <location>
        <position position="276"/>
    </location>
</feature>
<evidence type="ECO:0000313" key="3">
    <source>
        <dbReference type="EMBL" id="SVC53548.1"/>
    </source>
</evidence>
<dbReference type="PANTHER" id="PTHR43244:SF1">
    <property type="entry name" value="5,10-METHYLENETETRAHYDROMETHANOPTERIN REDUCTASE"/>
    <property type="match status" value="1"/>
</dbReference>
<sequence length="276" mass="29626">MKASVGLNRYAIEDWEEATEFALGAEKLGVDSLWSAEAWAHDGATPLAYLIAKTSTLKFGSGIFQVGTRTPSLVAMTAMTLDSMSGGRFILGLGTSGPQVIEGWHGIPFRKPVTHTREIIDICRRIFNGETLAYDGEFWGLPLSTERGGTGLGKALRSGAPVCPELPIYVASLGPKNLFMTGAFADGWLGTSFLPEAAETFLGPMREGAESVGRTLESVDIAVGGTVRFTEDIEQAAEALKPSMAFQIGAMGSKTQNFYADAYRRQGWADEVSKIQ</sequence>
<dbReference type="EMBL" id="UINC01096558">
    <property type="protein sequence ID" value="SVC53548.1"/>
    <property type="molecule type" value="Genomic_DNA"/>
</dbReference>
<dbReference type="Pfam" id="PF00296">
    <property type="entry name" value="Bac_luciferase"/>
    <property type="match status" value="1"/>
</dbReference>
<evidence type="ECO:0000256" key="1">
    <source>
        <dbReference type="ARBA" id="ARBA00023002"/>
    </source>
</evidence>
<dbReference type="InterPro" id="IPR011251">
    <property type="entry name" value="Luciferase-like_dom"/>
</dbReference>
<dbReference type="Gene3D" id="3.20.20.30">
    <property type="entry name" value="Luciferase-like domain"/>
    <property type="match status" value="1"/>
</dbReference>
<reference evidence="3" key="1">
    <citation type="submission" date="2018-05" db="EMBL/GenBank/DDBJ databases">
        <authorList>
            <person name="Lanie J.A."/>
            <person name="Ng W.-L."/>
            <person name="Kazmierczak K.M."/>
            <person name="Andrzejewski T.M."/>
            <person name="Davidsen T.M."/>
            <person name="Wayne K.J."/>
            <person name="Tettelin H."/>
            <person name="Glass J.I."/>
            <person name="Rusch D."/>
            <person name="Podicherti R."/>
            <person name="Tsui H.-C.T."/>
            <person name="Winkler M.E."/>
        </authorList>
    </citation>
    <scope>NUCLEOTIDE SEQUENCE</scope>
</reference>
<evidence type="ECO:0000259" key="2">
    <source>
        <dbReference type="Pfam" id="PF00296"/>
    </source>
</evidence>
<dbReference type="PANTHER" id="PTHR43244">
    <property type="match status" value="1"/>
</dbReference>
<gene>
    <name evidence="3" type="ORF">METZ01_LOCUS306402</name>
</gene>